<comment type="caution">
    <text evidence="6">The sequence shown here is derived from an EMBL/GenBank/DDBJ whole genome shotgun (WGS) entry which is preliminary data.</text>
</comment>
<name>A0ABQ4S7Q5_9HYPH</name>
<dbReference type="SUPFAM" id="SSF111369">
    <property type="entry name" value="HlyD-like secretion proteins"/>
    <property type="match status" value="1"/>
</dbReference>
<dbReference type="Pfam" id="PF25989">
    <property type="entry name" value="YknX_C"/>
    <property type="match status" value="1"/>
</dbReference>
<protein>
    <submittedName>
        <fullName evidence="6">Multidrug resistance protein MdtA</fullName>
    </submittedName>
</protein>
<reference evidence="6" key="2">
    <citation type="submission" date="2021-08" db="EMBL/GenBank/DDBJ databases">
        <authorList>
            <person name="Tani A."/>
            <person name="Ola A."/>
            <person name="Ogura Y."/>
            <person name="Katsura K."/>
            <person name="Hayashi T."/>
        </authorList>
    </citation>
    <scope>NUCLEOTIDE SEQUENCE</scope>
    <source>
        <strain evidence="6">DSM 19015</strain>
    </source>
</reference>
<proteinExistence type="inferred from homology"/>
<accession>A0ABQ4S7Q5</accession>
<dbReference type="Pfam" id="PF25917">
    <property type="entry name" value="BSH_RND"/>
    <property type="match status" value="1"/>
</dbReference>
<dbReference type="InterPro" id="IPR006143">
    <property type="entry name" value="RND_pump_MFP"/>
</dbReference>
<evidence type="ECO:0000259" key="5">
    <source>
        <dbReference type="Pfam" id="PF25989"/>
    </source>
</evidence>
<gene>
    <name evidence="6" type="primary">mdtA_7</name>
    <name evidence="6" type="ORF">OCOJLMKI_5072</name>
</gene>
<comment type="similarity">
    <text evidence="2">Belongs to the membrane fusion protein (MFP) (TC 8.A.1) family.</text>
</comment>
<dbReference type="PANTHER" id="PTHR30469:SF36">
    <property type="entry name" value="BLL3903 PROTEIN"/>
    <property type="match status" value="1"/>
</dbReference>
<reference evidence="6" key="1">
    <citation type="journal article" date="2021" name="Front. Microbiol.">
        <title>Comprehensive Comparative Genomics and Phenotyping of Methylobacterium Species.</title>
        <authorList>
            <person name="Alessa O."/>
            <person name="Ogura Y."/>
            <person name="Fujitani Y."/>
            <person name="Takami H."/>
            <person name="Hayashi T."/>
            <person name="Sahin N."/>
            <person name="Tani A."/>
        </authorList>
    </citation>
    <scope>NUCLEOTIDE SEQUENCE</scope>
    <source>
        <strain evidence="6">DSM 19015</strain>
    </source>
</reference>
<feature type="domain" description="Multidrug resistance protein MdtA-like barrel-sandwich hybrid" evidence="3">
    <location>
        <begin position="84"/>
        <end position="217"/>
    </location>
</feature>
<dbReference type="Proteomes" id="UP001055125">
    <property type="component" value="Unassembled WGS sequence"/>
</dbReference>
<dbReference type="InterPro" id="IPR058625">
    <property type="entry name" value="MdtA-like_BSH"/>
</dbReference>
<evidence type="ECO:0000259" key="4">
    <source>
        <dbReference type="Pfam" id="PF25944"/>
    </source>
</evidence>
<evidence type="ECO:0000313" key="7">
    <source>
        <dbReference type="Proteomes" id="UP001055125"/>
    </source>
</evidence>
<feature type="domain" description="Multidrug resistance protein MdtA-like beta-barrel" evidence="4">
    <location>
        <begin position="232"/>
        <end position="316"/>
    </location>
</feature>
<evidence type="ECO:0000313" key="6">
    <source>
        <dbReference type="EMBL" id="GJD97833.1"/>
    </source>
</evidence>
<feature type="domain" description="YknX-like C-terminal permuted SH3-like" evidence="5">
    <location>
        <begin position="322"/>
        <end position="389"/>
    </location>
</feature>
<sequence length="409" mass="43515">MRPAPLAVAVGATLIAGGMCYIMLRAGPSLSNQALAARSSVETATSPSALTPQRPPVPVRMAVARLERVPVLRTSVGWIEPLATVKVRARIDGQIVERLVHDGSQVAEGDVLFRIDDSEIRAIVARDEAALTRDRAALSRHEADLARAIDLRSRNVATQVQVDQLGHDTKAAAANVAASEATLRASRIRLGYTVVRAPIAGRAGVVRNARGDLVGPAEGPSANLLTLTPMSPLQVSFTLPERDLDLLRAALQHIEPKSSVSVFIGGADRAVATGRLKFLDSSVDPVTGTILVKAQVPNEDHALWPGQYARLEITLDEGIETVTVPVAAVHQDQRGRSTFVIRSDGSVERRMVDASEVLGGRAAVRSGLREGEQVIVEGHTRLSDGTRVMVESRDFPPARTAAAVDTSGQ</sequence>
<evidence type="ECO:0000259" key="3">
    <source>
        <dbReference type="Pfam" id="PF25917"/>
    </source>
</evidence>
<organism evidence="6 7">
    <name type="scientific">Methylobacterium iners</name>
    <dbReference type="NCBI Taxonomy" id="418707"/>
    <lineage>
        <taxon>Bacteria</taxon>
        <taxon>Pseudomonadati</taxon>
        <taxon>Pseudomonadota</taxon>
        <taxon>Alphaproteobacteria</taxon>
        <taxon>Hyphomicrobiales</taxon>
        <taxon>Methylobacteriaceae</taxon>
        <taxon>Methylobacterium</taxon>
    </lineage>
</organism>
<dbReference type="Gene3D" id="2.40.30.170">
    <property type="match status" value="1"/>
</dbReference>
<dbReference type="Gene3D" id="2.40.420.20">
    <property type="match status" value="1"/>
</dbReference>
<keyword evidence="7" id="KW-1185">Reference proteome</keyword>
<dbReference type="EMBL" id="BPQP01000116">
    <property type="protein sequence ID" value="GJD97833.1"/>
    <property type="molecule type" value="Genomic_DNA"/>
</dbReference>
<comment type="subcellular location">
    <subcellularLocation>
        <location evidence="1">Cell membrane</location>
    </subcellularLocation>
</comment>
<dbReference type="NCBIfam" id="TIGR01730">
    <property type="entry name" value="RND_mfp"/>
    <property type="match status" value="1"/>
</dbReference>
<dbReference type="Gene3D" id="2.40.50.100">
    <property type="match status" value="1"/>
</dbReference>
<dbReference type="Pfam" id="PF25944">
    <property type="entry name" value="Beta-barrel_RND"/>
    <property type="match status" value="1"/>
</dbReference>
<dbReference type="Gene3D" id="1.10.287.470">
    <property type="entry name" value="Helix hairpin bin"/>
    <property type="match status" value="1"/>
</dbReference>
<dbReference type="PANTHER" id="PTHR30469">
    <property type="entry name" value="MULTIDRUG RESISTANCE PROTEIN MDTA"/>
    <property type="match status" value="1"/>
</dbReference>
<evidence type="ECO:0000256" key="1">
    <source>
        <dbReference type="ARBA" id="ARBA00004236"/>
    </source>
</evidence>
<evidence type="ECO:0000256" key="2">
    <source>
        <dbReference type="ARBA" id="ARBA00009477"/>
    </source>
</evidence>
<dbReference type="InterPro" id="IPR058637">
    <property type="entry name" value="YknX-like_C"/>
</dbReference>
<dbReference type="InterPro" id="IPR058626">
    <property type="entry name" value="MdtA-like_b-barrel"/>
</dbReference>